<dbReference type="InterPro" id="IPR003959">
    <property type="entry name" value="ATPase_AAA_core"/>
</dbReference>
<protein>
    <submittedName>
        <fullName evidence="2">AAA family ATPase</fullName>
    </submittedName>
</protein>
<dbReference type="SUPFAM" id="SSF52540">
    <property type="entry name" value="P-loop containing nucleoside triphosphate hydrolases"/>
    <property type="match status" value="1"/>
</dbReference>
<accession>A0AAW9SLJ7</accession>
<dbReference type="AlphaFoldDB" id="A0AAW9SLJ7"/>
<evidence type="ECO:0000313" key="3">
    <source>
        <dbReference type="Proteomes" id="UP001428774"/>
    </source>
</evidence>
<dbReference type="RefSeq" id="WP_347166346.1">
    <property type="nucleotide sequence ID" value="NZ_JBDNCH010000002.1"/>
</dbReference>
<proteinExistence type="predicted"/>
<feature type="domain" description="ATPase AAA-type core" evidence="1">
    <location>
        <begin position="4"/>
        <end position="46"/>
    </location>
</feature>
<dbReference type="GO" id="GO:0016887">
    <property type="term" value="F:ATP hydrolysis activity"/>
    <property type="evidence" value="ECO:0007669"/>
    <property type="project" value="InterPro"/>
</dbReference>
<dbReference type="PANTHER" id="PTHR37816:SF2">
    <property type="entry name" value="DNA TOPOLOGY MODULATION PROTEIN FLAR-RELATED PROTEIN"/>
    <property type="match status" value="1"/>
</dbReference>
<comment type="caution">
    <text evidence="2">The sequence shown here is derived from an EMBL/GenBank/DDBJ whole genome shotgun (WGS) entry which is preliminary data.</text>
</comment>
<reference evidence="2 3" key="1">
    <citation type="submission" date="2024-05" db="EMBL/GenBank/DDBJ databases">
        <title>Genome sequence of Ponticoccus litoralis KCCM 90028.</title>
        <authorList>
            <person name="Kim J.M."/>
            <person name="Lee J.K."/>
            <person name="Choi B.J."/>
            <person name="Bayburt H."/>
            <person name="Baek J.H."/>
            <person name="Jeon C.O."/>
        </authorList>
    </citation>
    <scope>NUCLEOTIDE SEQUENCE [LARGE SCALE GENOMIC DNA]</scope>
    <source>
        <strain evidence="2 3">KCCM 90028</strain>
    </source>
</reference>
<dbReference type="EMBL" id="JBDNCH010000002">
    <property type="protein sequence ID" value="MEN9061257.1"/>
    <property type="molecule type" value="Genomic_DNA"/>
</dbReference>
<evidence type="ECO:0000313" key="2">
    <source>
        <dbReference type="EMBL" id="MEN9061257.1"/>
    </source>
</evidence>
<evidence type="ECO:0000259" key="1">
    <source>
        <dbReference type="Pfam" id="PF00004"/>
    </source>
</evidence>
<dbReference type="Pfam" id="PF00004">
    <property type="entry name" value="AAA"/>
    <property type="match status" value="1"/>
</dbReference>
<dbReference type="Proteomes" id="UP001428774">
    <property type="component" value="Unassembled WGS sequence"/>
</dbReference>
<gene>
    <name evidence="2" type="ORF">ABFB10_09600</name>
</gene>
<dbReference type="Gene3D" id="3.40.50.300">
    <property type="entry name" value="P-loop containing nucleotide triphosphate hydrolases"/>
    <property type="match status" value="1"/>
</dbReference>
<dbReference type="InterPro" id="IPR052922">
    <property type="entry name" value="Cytidylate_Kinase-2"/>
</dbReference>
<dbReference type="GO" id="GO:0005524">
    <property type="term" value="F:ATP binding"/>
    <property type="evidence" value="ECO:0007669"/>
    <property type="project" value="InterPro"/>
</dbReference>
<name>A0AAW9SLJ7_9RHOB</name>
<organism evidence="2 3">
    <name type="scientific">Ponticoccus litoralis</name>
    <dbReference type="NCBI Taxonomy" id="422297"/>
    <lineage>
        <taxon>Bacteria</taxon>
        <taxon>Pseudomonadati</taxon>
        <taxon>Pseudomonadota</taxon>
        <taxon>Alphaproteobacteria</taxon>
        <taxon>Rhodobacterales</taxon>
        <taxon>Roseobacteraceae</taxon>
        <taxon>Ponticoccus</taxon>
    </lineage>
</organism>
<keyword evidence="3" id="KW-1185">Reference proteome</keyword>
<dbReference type="PANTHER" id="PTHR37816">
    <property type="entry name" value="YALI0E33011P"/>
    <property type="match status" value="1"/>
</dbReference>
<dbReference type="InterPro" id="IPR027417">
    <property type="entry name" value="P-loop_NTPase"/>
</dbReference>
<sequence length="175" mass="20016">MKRVMIVGQPGAGKSTLARALGQRTGLPVVHIDCIHWQPGWVERDRASKIALMRAEEERDAWIIEGGLSATWDTRLARADTVIVPEFPTWLRLWRVVKRRIEYAGGQTRPDLPPDCPERFDAAFLRWIWDTRHSNRLRNRALIARAAPRRTCLLTGPRAVRRFLRDLDSGGFAGQ</sequence>